<protein>
    <submittedName>
        <fullName evidence="1">Uncharacterized protein</fullName>
    </submittedName>
</protein>
<evidence type="ECO:0000313" key="1">
    <source>
        <dbReference type="EMBL" id="GIY93127.1"/>
    </source>
</evidence>
<name>A0AAV4XD62_CAEEX</name>
<reference evidence="1 2" key="1">
    <citation type="submission" date="2021-06" db="EMBL/GenBank/DDBJ databases">
        <title>Caerostris extrusa draft genome.</title>
        <authorList>
            <person name="Kono N."/>
            <person name="Arakawa K."/>
        </authorList>
    </citation>
    <scope>NUCLEOTIDE SEQUENCE [LARGE SCALE GENOMIC DNA]</scope>
</reference>
<dbReference type="EMBL" id="BPLR01017629">
    <property type="protein sequence ID" value="GIY93127.1"/>
    <property type="molecule type" value="Genomic_DNA"/>
</dbReference>
<dbReference type="AlphaFoldDB" id="A0AAV4XD62"/>
<keyword evidence="2" id="KW-1185">Reference proteome</keyword>
<organism evidence="1 2">
    <name type="scientific">Caerostris extrusa</name>
    <name type="common">Bark spider</name>
    <name type="synonym">Caerostris bankana</name>
    <dbReference type="NCBI Taxonomy" id="172846"/>
    <lineage>
        <taxon>Eukaryota</taxon>
        <taxon>Metazoa</taxon>
        <taxon>Ecdysozoa</taxon>
        <taxon>Arthropoda</taxon>
        <taxon>Chelicerata</taxon>
        <taxon>Arachnida</taxon>
        <taxon>Araneae</taxon>
        <taxon>Araneomorphae</taxon>
        <taxon>Entelegynae</taxon>
        <taxon>Araneoidea</taxon>
        <taxon>Araneidae</taxon>
        <taxon>Caerostris</taxon>
    </lineage>
</organism>
<evidence type="ECO:0000313" key="2">
    <source>
        <dbReference type="Proteomes" id="UP001054945"/>
    </source>
</evidence>
<accession>A0AAV4XD62</accession>
<sequence length="103" mass="11946">MEFNDYRSDSDRTHRRCILFLAGCPLRTGPFSVYKRLECGPWKGVRKRERLVIVSTPRARRYICLPERSKVPCSECNGSAIFKDNCFSDKRSVFLLGPLSRDL</sequence>
<comment type="caution">
    <text evidence="1">The sequence shown here is derived from an EMBL/GenBank/DDBJ whole genome shotgun (WGS) entry which is preliminary data.</text>
</comment>
<proteinExistence type="predicted"/>
<dbReference type="Proteomes" id="UP001054945">
    <property type="component" value="Unassembled WGS sequence"/>
</dbReference>
<gene>
    <name evidence="1" type="ORF">CEXT_86681</name>
</gene>